<keyword evidence="3" id="KW-1185">Reference proteome</keyword>
<accession>A0ABY7CKS8</accession>
<protein>
    <submittedName>
        <fullName evidence="2">Uncharacterized protein</fullName>
    </submittedName>
</protein>
<evidence type="ECO:0000313" key="3">
    <source>
        <dbReference type="Proteomes" id="UP001164743"/>
    </source>
</evidence>
<reference evidence="2" key="1">
    <citation type="submission" date="2022-10" db="EMBL/GenBank/DDBJ databases">
        <title>Puccinia triticina Genome sequencing and assembly.</title>
        <authorList>
            <person name="Li C."/>
        </authorList>
    </citation>
    <scope>NUCLEOTIDE SEQUENCE</scope>
    <source>
        <strain evidence="2">Pt15</strain>
    </source>
</reference>
<name>A0ABY7CKS8_9BASI</name>
<dbReference type="RefSeq" id="XP_053020824.1">
    <property type="nucleotide sequence ID" value="XM_053169648.1"/>
</dbReference>
<dbReference type="Proteomes" id="UP001164743">
    <property type="component" value="Chromosome 5A"/>
</dbReference>
<feature type="region of interest" description="Disordered" evidence="1">
    <location>
        <begin position="29"/>
        <end position="50"/>
    </location>
</feature>
<sequence length="50" mass="5401">MVHRRCRQGLAPSKPTAILNPAAVRFITRTTRTTKSDRSSGILIGLPSPA</sequence>
<gene>
    <name evidence="2" type="ORF">PtA15_5A844</name>
</gene>
<feature type="non-terminal residue" evidence="2">
    <location>
        <position position="50"/>
    </location>
</feature>
<dbReference type="GeneID" id="77810543"/>
<evidence type="ECO:0000313" key="2">
    <source>
        <dbReference type="EMBL" id="WAQ85269.1"/>
    </source>
</evidence>
<dbReference type="EMBL" id="CP110425">
    <property type="protein sequence ID" value="WAQ85269.1"/>
    <property type="molecule type" value="Genomic_DNA"/>
</dbReference>
<organism evidence="2 3">
    <name type="scientific">Puccinia triticina</name>
    <dbReference type="NCBI Taxonomy" id="208348"/>
    <lineage>
        <taxon>Eukaryota</taxon>
        <taxon>Fungi</taxon>
        <taxon>Dikarya</taxon>
        <taxon>Basidiomycota</taxon>
        <taxon>Pucciniomycotina</taxon>
        <taxon>Pucciniomycetes</taxon>
        <taxon>Pucciniales</taxon>
        <taxon>Pucciniaceae</taxon>
        <taxon>Puccinia</taxon>
    </lineage>
</organism>
<proteinExistence type="predicted"/>
<evidence type="ECO:0000256" key="1">
    <source>
        <dbReference type="SAM" id="MobiDB-lite"/>
    </source>
</evidence>